<dbReference type="EMBL" id="BGPR01002812">
    <property type="protein sequence ID" value="GBM79257.1"/>
    <property type="molecule type" value="Genomic_DNA"/>
</dbReference>
<reference evidence="1 2" key="1">
    <citation type="journal article" date="2019" name="Sci. Rep.">
        <title>Orb-weaving spider Araneus ventricosus genome elucidates the spidroin gene catalogue.</title>
        <authorList>
            <person name="Kono N."/>
            <person name="Nakamura H."/>
            <person name="Ohtoshi R."/>
            <person name="Moran D.A.P."/>
            <person name="Shinohara A."/>
            <person name="Yoshida Y."/>
            <person name="Fujiwara M."/>
            <person name="Mori M."/>
            <person name="Tomita M."/>
            <person name="Arakawa K."/>
        </authorList>
    </citation>
    <scope>NUCLEOTIDE SEQUENCE [LARGE SCALE GENOMIC DNA]</scope>
</reference>
<organism evidence="1 2">
    <name type="scientific">Araneus ventricosus</name>
    <name type="common">Orbweaver spider</name>
    <name type="synonym">Epeira ventricosa</name>
    <dbReference type="NCBI Taxonomy" id="182803"/>
    <lineage>
        <taxon>Eukaryota</taxon>
        <taxon>Metazoa</taxon>
        <taxon>Ecdysozoa</taxon>
        <taxon>Arthropoda</taxon>
        <taxon>Chelicerata</taxon>
        <taxon>Arachnida</taxon>
        <taxon>Araneae</taxon>
        <taxon>Araneomorphae</taxon>
        <taxon>Entelegynae</taxon>
        <taxon>Araneoidea</taxon>
        <taxon>Araneidae</taxon>
        <taxon>Araneus</taxon>
    </lineage>
</organism>
<protein>
    <recommendedName>
        <fullName evidence="3">Mos1 transposase HTH domain-containing protein</fullName>
    </recommendedName>
</protein>
<dbReference type="Proteomes" id="UP000499080">
    <property type="component" value="Unassembled WGS sequence"/>
</dbReference>
<dbReference type="OrthoDB" id="616263at2759"/>
<gene>
    <name evidence="1" type="ORF">AVEN_238873_1</name>
</gene>
<accession>A0A4Y2INH5</accession>
<proteinExistence type="predicted"/>
<comment type="caution">
    <text evidence="1">The sequence shown here is derived from an EMBL/GenBank/DDBJ whole genome shotgun (WGS) entry which is preliminary data.</text>
</comment>
<name>A0A4Y2INH5_ARAVE</name>
<evidence type="ECO:0008006" key="3">
    <source>
        <dbReference type="Google" id="ProtNLM"/>
    </source>
</evidence>
<keyword evidence="2" id="KW-1185">Reference proteome</keyword>
<dbReference type="AlphaFoldDB" id="A0A4Y2INH5"/>
<evidence type="ECO:0000313" key="1">
    <source>
        <dbReference type="EMBL" id="GBM79257.1"/>
    </source>
</evidence>
<sequence length="156" mass="18121">MSRFEATPGLFWDAPLNFESLSEDEDDTCTGTPSPDFRTTPKRERLIHDATIAFARSLFHSFPAKILVVPAWLTASHQYPHFWRAASAVRCMMDSSRAAQRAVIQFLRAEGEHDSQIYRRMKQVYGEQFLARCTIFLWCQRYEEGRVIIKDLPRFG</sequence>
<evidence type="ECO:0000313" key="2">
    <source>
        <dbReference type="Proteomes" id="UP000499080"/>
    </source>
</evidence>